<organism evidence="1">
    <name type="scientific">Gasterosteus aculeatus</name>
    <name type="common">Three-spined stickleback</name>
    <dbReference type="NCBI Taxonomy" id="69293"/>
    <lineage>
        <taxon>Eukaryota</taxon>
        <taxon>Metazoa</taxon>
        <taxon>Chordata</taxon>
        <taxon>Craniata</taxon>
        <taxon>Vertebrata</taxon>
        <taxon>Euteleostomi</taxon>
        <taxon>Actinopterygii</taxon>
        <taxon>Neopterygii</taxon>
        <taxon>Teleostei</taxon>
        <taxon>Neoteleostei</taxon>
        <taxon>Acanthomorphata</taxon>
        <taxon>Eupercaria</taxon>
        <taxon>Perciformes</taxon>
        <taxon>Cottioidei</taxon>
        <taxon>Gasterosteales</taxon>
        <taxon>Gasterosteidae</taxon>
        <taxon>Gasterosteus</taxon>
    </lineage>
</organism>
<dbReference type="InParanoid" id="G3Q8Z5"/>
<sequence length="92" mass="11102">MKSSWSSWSFHITSENEPIYIYFVKITITRIKDILHCKDFCVESVCNFSNPKKLYTTQFSLKQICHRYFLVNICQWTSQRWSVCFSFLSLIR</sequence>
<accession>G3Q8Z5</accession>
<name>G3Q8Z5_GASAC</name>
<evidence type="ECO:0000313" key="1">
    <source>
        <dbReference type="Ensembl" id="ENSGACP00000026359.1"/>
    </source>
</evidence>
<proteinExistence type="predicted"/>
<protein>
    <submittedName>
        <fullName evidence="1">Uncharacterized protein</fullName>
    </submittedName>
</protein>
<reference evidence="1" key="2">
    <citation type="submission" date="2024-04" db="UniProtKB">
        <authorList>
            <consortium name="Ensembl"/>
        </authorList>
    </citation>
    <scope>IDENTIFICATION</scope>
</reference>
<dbReference type="Ensembl" id="ENSGACT00000026410.1">
    <property type="protein sequence ID" value="ENSGACP00000026359.1"/>
    <property type="gene ID" value="ENSGACG00000019952.1"/>
</dbReference>
<dbReference type="Bgee" id="ENSGACG00000019952">
    <property type="expression patterns" value="Expressed in pharyngeal gill and 1 other cell type or tissue"/>
</dbReference>
<dbReference type="AlphaFoldDB" id="G3Q8Z5"/>
<reference evidence="1" key="1">
    <citation type="submission" date="2006-01" db="EMBL/GenBank/DDBJ databases">
        <authorList>
            <person name="Lindblad-Toh K."/>
            <person name="Mauceli E."/>
            <person name="Grabherr M."/>
            <person name="Chang J.L."/>
            <person name="Lander E.S."/>
        </authorList>
    </citation>
    <scope>NUCLEOTIDE SEQUENCE [LARGE SCALE GENOMIC DNA]</scope>
</reference>